<keyword evidence="9" id="KW-1185">Reference proteome</keyword>
<dbReference type="PANTHER" id="PTHR10628">
    <property type="entry name" value="SIALIDASE"/>
    <property type="match status" value="1"/>
</dbReference>
<reference evidence="8 9" key="1">
    <citation type="submission" date="2021-06" db="EMBL/GenBank/DDBJ databases">
        <authorList>
            <person name="Palmer J.M."/>
        </authorList>
    </citation>
    <scope>NUCLEOTIDE SEQUENCE [LARGE SCALE GENOMIC DNA]</scope>
    <source>
        <strain evidence="8 9">GA_2019</strain>
        <tissue evidence="8">Muscle</tissue>
    </source>
</reference>
<evidence type="ECO:0000256" key="3">
    <source>
        <dbReference type="ARBA" id="ARBA00012733"/>
    </source>
</evidence>
<dbReference type="InterPro" id="IPR011040">
    <property type="entry name" value="Sialidase"/>
</dbReference>
<keyword evidence="6" id="KW-0326">Glycosidase</keyword>
<keyword evidence="5" id="KW-0119">Carbohydrate metabolism</keyword>
<evidence type="ECO:0000259" key="7">
    <source>
        <dbReference type="Pfam" id="PF13088"/>
    </source>
</evidence>
<comment type="similarity">
    <text evidence="2">Belongs to the glycosyl hydrolase 33 family.</text>
</comment>
<keyword evidence="4" id="KW-0442">Lipid degradation</keyword>
<evidence type="ECO:0000256" key="4">
    <source>
        <dbReference type="ARBA" id="ARBA00022963"/>
    </source>
</evidence>
<gene>
    <name evidence="8" type="ORF">GOODEAATRI_031615</name>
</gene>
<evidence type="ECO:0000256" key="2">
    <source>
        <dbReference type="ARBA" id="ARBA00009348"/>
    </source>
</evidence>
<dbReference type="CDD" id="cd15482">
    <property type="entry name" value="Sialidase_non-viral"/>
    <property type="match status" value="1"/>
</dbReference>
<dbReference type="Proteomes" id="UP001476798">
    <property type="component" value="Unassembled WGS sequence"/>
</dbReference>
<accession>A0ABV0NRD3</accession>
<organism evidence="8 9">
    <name type="scientific">Goodea atripinnis</name>
    <dbReference type="NCBI Taxonomy" id="208336"/>
    <lineage>
        <taxon>Eukaryota</taxon>
        <taxon>Metazoa</taxon>
        <taxon>Chordata</taxon>
        <taxon>Craniata</taxon>
        <taxon>Vertebrata</taxon>
        <taxon>Euteleostomi</taxon>
        <taxon>Actinopterygii</taxon>
        <taxon>Neopterygii</taxon>
        <taxon>Teleostei</taxon>
        <taxon>Neoteleostei</taxon>
        <taxon>Acanthomorphata</taxon>
        <taxon>Ovalentaria</taxon>
        <taxon>Atherinomorphae</taxon>
        <taxon>Cyprinodontiformes</taxon>
        <taxon>Goodeidae</taxon>
        <taxon>Goodea</taxon>
    </lineage>
</organism>
<evidence type="ECO:0000256" key="6">
    <source>
        <dbReference type="ARBA" id="ARBA00023295"/>
    </source>
</evidence>
<feature type="domain" description="Sialidase" evidence="7">
    <location>
        <begin position="60"/>
        <end position="178"/>
    </location>
</feature>
<dbReference type="Pfam" id="PF13088">
    <property type="entry name" value="BNR_2"/>
    <property type="match status" value="1"/>
</dbReference>
<dbReference type="Gene3D" id="2.120.10.10">
    <property type="match status" value="1"/>
</dbReference>
<sequence>MAKLLSDKVPQIIFKPIIYRIPVLLNVEDTLTFAEQKREKADHTVEKLVMKKGMLNKEVDKVTAKWTEQRVVEEAHKEGHRTMNPCPVYDRENRKLFLFFICVEGSCTEWWQIDNYCNKTRFCYITSEDLGETCSELTDLTQYLPEHCVTFAVGPGHGLQTKDTRLIVPVYSYIGVKPVKPVPHAVSL</sequence>
<keyword evidence="4" id="KW-0443">Lipid metabolism</keyword>
<comment type="caution">
    <text evidence="8">The sequence shown here is derived from an EMBL/GenBank/DDBJ whole genome shotgun (WGS) entry which is preliminary data.</text>
</comment>
<protein>
    <recommendedName>
        <fullName evidence="3">exo-alpha-sialidase</fullName>
        <ecNumber evidence="3">3.2.1.18</ecNumber>
    </recommendedName>
</protein>
<keyword evidence="6" id="KW-0378">Hydrolase</keyword>
<evidence type="ECO:0000256" key="5">
    <source>
        <dbReference type="ARBA" id="ARBA00023277"/>
    </source>
</evidence>
<proteinExistence type="inferred from homology"/>
<dbReference type="SUPFAM" id="SSF50939">
    <property type="entry name" value="Sialidases"/>
    <property type="match status" value="1"/>
</dbReference>
<dbReference type="PANTHER" id="PTHR10628:SF23">
    <property type="entry name" value="SIALIDASE-3"/>
    <property type="match status" value="1"/>
</dbReference>
<evidence type="ECO:0000256" key="1">
    <source>
        <dbReference type="ARBA" id="ARBA00000427"/>
    </source>
</evidence>
<name>A0ABV0NRD3_9TELE</name>
<evidence type="ECO:0000313" key="8">
    <source>
        <dbReference type="EMBL" id="MEQ2173384.1"/>
    </source>
</evidence>
<evidence type="ECO:0000313" key="9">
    <source>
        <dbReference type="Proteomes" id="UP001476798"/>
    </source>
</evidence>
<dbReference type="InterPro" id="IPR036278">
    <property type="entry name" value="Sialidase_sf"/>
</dbReference>
<dbReference type="EMBL" id="JAHRIO010045453">
    <property type="protein sequence ID" value="MEQ2173384.1"/>
    <property type="molecule type" value="Genomic_DNA"/>
</dbReference>
<dbReference type="InterPro" id="IPR026856">
    <property type="entry name" value="Sialidase_fam"/>
</dbReference>
<comment type="catalytic activity">
    <reaction evidence="1">
        <text>Hydrolysis of alpha-(2-&gt;3)-, alpha-(2-&gt;6)-, alpha-(2-&gt;8)- glycosidic linkages of terminal sialic acid residues in oligosaccharides, glycoproteins, glycolipids, colominic acid and synthetic substrates.</text>
        <dbReference type="EC" id="3.2.1.18"/>
    </reaction>
</comment>
<dbReference type="EC" id="3.2.1.18" evidence="3"/>